<dbReference type="InterPro" id="IPR018052">
    <property type="entry name" value="Ald1_epimerase_CS"/>
</dbReference>
<dbReference type="Proteomes" id="UP000526184">
    <property type="component" value="Unassembled WGS sequence"/>
</dbReference>
<feature type="active site" description="Proton acceptor" evidence="9">
    <location>
        <position position="314"/>
    </location>
</feature>
<dbReference type="PROSITE" id="PS00545">
    <property type="entry name" value="ALDOSE_1_EPIMERASE"/>
    <property type="match status" value="1"/>
</dbReference>
<dbReference type="InterPro" id="IPR015443">
    <property type="entry name" value="Aldose_1-epimerase"/>
</dbReference>
<evidence type="ECO:0000256" key="6">
    <source>
        <dbReference type="ARBA" id="ARBA00023235"/>
    </source>
</evidence>
<comment type="caution">
    <text evidence="12">The sequence shown here is derived from an EMBL/GenBank/DDBJ whole genome shotgun (WGS) entry which is preliminary data.</text>
</comment>
<evidence type="ECO:0000256" key="1">
    <source>
        <dbReference type="ARBA" id="ARBA00001614"/>
    </source>
</evidence>
<evidence type="ECO:0000313" key="13">
    <source>
        <dbReference type="Proteomes" id="UP000526184"/>
    </source>
</evidence>
<dbReference type="PANTHER" id="PTHR10091">
    <property type="entry name" value="ALDOSE-1-EPIMERASE"/>
    <property type="match status" value="1"/>
</dbReference>
<dbReference type="InterPro" id="IPR014718">
    <property type="entry name" value="GH-type_carb-bd"/>
</dbReference>
<sequence>MINYTKNILGKLNDKDVVEHILKNSKGFEVHILNLGGIINKILVEDKDGNFRNVVLCYDFFEKYLNDPSYAGAIIGPTSGRIESGKYKIDGIEYALSINSGENANHGGKEGLTSKIFDVTPVTFEDYKGIELKYFWPHLQGNHHGNMNFFIRYMINEDSVLLVELHAESDRKSYINLTNHSYFNLAGDLNINGDEQYIKINANEFCPVKSNMVPTGEKKSVENTCFDLRKYSKIKDGIEKSDSQFDITRAYDHAFVLNKNNDVALSMYSEHSGIKLDVETTQNCMVIYTGNYLDDVIPFGDLKINPRYLGVAIEAQNYQNGINIENFDSKLTTPTNPYFEKIKYIFGSVK</sequence>
<keyword evidence="6 8" id="KW-0413">Isomerase</keyword>
<comment type="similarity">
    <text evidence="3 8">Belongs to the aldose epimerase family.</text>
</comment>
<protein>
    <recommendedName>
        <fullName evidence="5 8">Aldose 1-epimerase</fullName>
        <ecNumber evidence="4 8">5.1.3.3</ecNumber>
    </recommendedName>
</protein>
<dbReference type="PANTHER" id="PTHR10091:SF0">
    <property type="entry name" value="GALACTOSE MUTAROTASE"/>
    <property type="match status" value="1"/>
</dbReference>
<dbReference type="Pfam" id="PF01263">
    <property type="entry name" value="Aldose_epim"/>
    <property type="match status" value="1"/>
</dbReference>
<evidence type="ECO:0000256" key="2">
    <source>
        <dbReference type="ARBA" id="ARBA00005028"/>
    </source>
</evidence>
<proteinExistence type="inferred from homology"/>
<feature type="active site" description="Proton donor" evidence="9">
    <location>
        <position position="180"/>
    </location>
</feature>
<dbReference type="SUPFAM" id="SSF74650">
    <property type="entry name" value="Galactose mutarotase-like"/>
    <property type="match status" value="1"/>
</dbReference>
<evidence type="ECO:0000256" key="11">
    <source>
        <dbReference type="PIRSR" id="PIRSR005096-3"/>
    </source>
</evidence>
<dbReference type="AlphaFoldDB" id="A0A7Z0PFC4"/>
<feature type="binding site" evidence="11">
    <location>
        <begin position="180"/>
        <end position="182"/>
    </location>
    <ligand>
        <name>beta-D-galactose</name>
        <dbReference type="ChEBI" id="CHEBI:27667"/>
    </ligand>
</feature>
<dbReference type="OrthoDB" id="9779408at2"/>
<evidence type="ECO:0000256" key="7">
    <source>
        <dbReference type="ARBA" id="ARBA00023277"/>
    </source>
</evidence>
<evidence type="ECO:0000256" key="5">
    <source>
        <dbReference type="ARBA" id="ARBA00014165"/>
    </source>
</evidence>
<dbReference type="GO" id="GO:0033499">
    <property type="term" value="P:galactose catabolic process via UDP-galactose, Leloir pathway"/>
    <property type="evidence" value="ECO:0007669"/>
    <property type="project" value="TreeGrafter"/>
</dbReference>
<evidence type="ECO:0000313" key="12">
    <source>
        <dbReference type="EMBL" id="NYV28181.1"/>
    </source>
</evidence>
<organism evidence="12 13">
    <name type="scientific">Streptobacillus felis</name>
    <dbReference type="NCBI Taxonomy" id="1384509"/>
    <lineage>
        <taxon>Bacteria</taxon>
        <taxon>Fusobacteriati</taxon>
        <taxon>Fusobacteriota</taxon>
        <taxon>Fusobacteriia</taxon>
        <taxon>Fusobacteriales</taxon>
        <taxon>Leptotrichiaceae</taxon>
        <taxon>Streptobacillus</taxon>
    </lineage>
</organism>
<dbReference type="Gene3D" id="2.70.98.10">
    <property type="match status" value="1"/>
</dbReference>
<dbReference type="GO" id="GO:0030246">
    <property type="term" value="F:carbohydrate binding"/>
    <property type="evidence" value="ECO:0007669"/>
    <property type="project" value="InterPro"/>
</dbReference>
<keyword evidence="13" id="KW-1185">Reference proteome</keyword>
<dbReference type="GO" id="GO:0004034">
    <property type="term" value="F:aldose 1-epimerase activity"/>
    <property type="evidence" value="ECO:0007669"/>
    <property type="project" value="UniProtKB-EC"/>
</dbReference>
<dbReference type="GO" id="GO:0005737">
    <property type="term" value="C:cytoplasm"/>
    <property type="evidence" value="ECO:0007669"/>
    <property type="project" value="TreeGrafter"/>
</dbReference>
<comment type="pathway">
    <text evidence="2 8">Carbohydrate metabolism; hexose metabolism.</text>
</comment>
<keyword evidence="7 8" id="KW-0119">Carbohydrate metabolism</keyword>
<name>A0A7Z0PFC4_9FUSO</name>
<dbReference type="InterPro" id="IPR008183">
    <property type="entry name" value="Aldose_1/G6P_1-epimerase"/>
</dbReference>
<dbReference type="InterPro" id="IPR011013">
    <property type="entry name" value="Gal_mutarotase_sf_dom"/>
</dbReference>
<dbReference type="InterPro" id="IPR047215">
    <property type="entry name" value="Galactose_mutarotase-like"/>
</dbReference>
<evidence type="ECO:0000256" key="10">
    <source>
        <dbReference type="PIRSR" id="PIRSR005096-2"/>
    </source>
</evidence>
<dbReference type="EMBL" id="JABMKT010000024">
    <property type="protein sequence ID" value="NYV28181.1"/>
    <property type="molecule type" value="Genomic_DNA"/>
</dbReference>
<dbReference type="GO" id="GO:0006006">
    <property type="term" value="P:glucose metabolic process"/>
    <property type="evidence" value="ECO:0007669"/>
    <property type="project" value="TreeGrafter"/>
</dbReference>
<dbReference type="EC" id="5.1.3.3" evidence="4 8"/>
<dbReference type="UniPathway" id="UPA00242"/>
<dbReference type="RefSeq" id="WP_067323125.1">
    <property type="nucleotide sequence ID" value="NZ_JABMKT010000024.1"/>
</dbReference>
<feature type="binding site" evidence="10">
    <location>
        <position position="252"/>
    </location>
    <ligand>
        <name>beta-D-galactose</name>
        <dbReference type="ChEBI" id="CHEBI:27667"/>
    </ligand>
</feature>
<dbReference type="CDD" id="cd09019">
    <property type="entry name" value="galactose_mutarotase_like"/>
    <property type="match status" value="1"/>
</dbReference>
<evidence type="ECO:0000256" key="8">
    <source>
        <dbReference type="PIRNR" id="PIRNR005096"/>
    </source>
</evidence>
<evidence type="ECO:0000256" key="3">
    <source>
        <dbReference type="ARBA" id="ARBA00006206"/>
    </source>
</evidence>
<accession>A0A7Z0PFC4</accession>
<comment type="catalytic activity">
    <reaction evidence="1 8">
        <text>alpha-D-glucose = beta-D-glucose</text>
        <dbReference type="Rhea" id="RHEA:10264"/>
        <dbReference type="ChEBI" id="CHEBI:15903"/>
        <dbReference type="ChEBI" id="CHEBI:17925"/>
        <dbReference type="EC" id="5.1.3.3"/>
    </reaction>
</comment>
<reference evidence="12 13" key="1">
    <citation type="submission" date="2020-05" db="EMBL/GenBank/DDBJ databases">
        <title>Streptobacillus felis strain LHL191014123.</title>
        <authorList>
            <person name="Fawzy A."/>
            <person name="Rau J."/>
            <person name="Risse K."/>
            <person name="Schauerte N."/>
            <person name="Geiger C."/>
            <person name="Blom J."/>
            <person name="Imirzalioglu C."/>
            <person name="Falgenhauer J."/>
            <person name="Bach A."/>
            <person name="Herden C."/>
            <person name="Eisenberg T."/>
        </authorList>
    </citation>
    <scope>NUCLEOTIDE SEQUENCE [LARGE SCALE GENOMIC DNA]</scope>
    <source>
        <strain evidence="12 13">LHL191014123</strain>
    </source>
</reference>
<evidence type="ECO:0000256" key="4">
    <source>
        <dbReference type="ARBA" id="ARBA00013185"/>
    </source>
</evidence>
<gene>
    <name evidence="12" type="ORF">HP397_05100</name>
</gene>
<evidence type="ECO:0000256" key="9">
    <source>
        <dbReference type="PIRSR" id="PIRSR005096-1"/>
    </source>
</evidence>
<dbReference type="PIRSF" id="PIRSF005096">
    <property type="entry name" value="GALM"/>
    <property type="match status" value="1"/>
</dbReference>